<name>A0A4V2UV60_9GAMM</name>
<evidence type="ECO:0000256" key="5">
    <source>
        <dbReference type="ARBA" id="ARBA00022519"/>
    </source>
</evidence>
<comment type="subcellular location">
    <subcellularLocation>
        <location evidence="1">Cell inner membrane</location>
        <topology evidence="1">Single-pass membrane protein</topology>
    </subcellularLocation>
</comment>
<evidence type="ECO:0000256" key="10">
    <source>
        <dbReference type="PIRNR" id="PIRNR006291"/>
    </source>
</evidence>
<dbReference type="PIRSF" id="PIRSF006291">
    <property type="entry name" value="GspM"/>
    <property type="match status" value="1"/>
</dbReference>
<comment type="similarity">
    <text evidence="2 10">Belongs to the GSP M family.</text>
</comment>
<evidence type="ECO:0000256" key="4">
    <source>
        <dbReference type="ARBA" id="ARBA00022475"/>
    </source>
</evidence>
<keyword evidence="6 11" id="KW-0812">Transmembrane</keyword>
<keyword evidence="4 10" id="KW-1003">Cell membrane</keyword>
<dbReference type="InterPro" id="IPR007690">
    <property type="entry name" value="T2SS_GspM"/>
</dbReference>
<dbReference type="Pfam" id="PF04612">
    <property type="entry name" value="T2SSM"/>
    <property type="match status" value="1"/>
</dbReference>
<keyword evidence="9 10" id="KW-0472">Membrane</keyword>
<dbReference type="Gene3D" id="3.30.1360.100">
    <property type="entry name" value="General secretion pathway protein M, EpsM"/>
    <property type="match status" value="1"/>
</dbReference>
<comment type="caution">
    <text evidence="12">The sequence shown here is derived from an EMBL/GenBank/DDBJ whole genome shotgun (WGS) entry which is preliminary data.</text>
</comment>
<proteinExistence type="inferred from homology"/>
<sequence length="162" mass="17671">MNPLRTWWQAREARERRILLVGGLLTAVMLGWALLYKPLADARRSLAEGNQRLAADLVTMRADAARLAGGGIEDGTRERAGRSLLALVDAGIRDIGLSAGLKRIEPAGEGRVRLRLEAVPFDPLATWLETLAQRHGIVVAEMAATATEYVGQVDIQLVLREP</sequence>
<comment type="function">
    <text evidence="10">Inner membrane component of the type II secretion system required for the energy-dependent secretion of extracellular factors such as proteases and toxins from the periplasm.</text>
</comment>
<evidence type="ECO:0000256" key="3">
    <source>
        <dbReference type="ARBA" id="ARBA00022448"/>
    </source>
</evidence>
<dbReference type="GO" id="GO:0005886">
    <property type="term" value="C:plasma membrane"/>
    <property type="evidence" value="ECO:0007669"/>
    <property type="project" value="UniProtKB-SubCell"/>
</dbReference>
<keyword evidence="8 11" id="KW-1133">Transmembrane helix</keyword>
<protein>
    <recommendedName>
        <fullName evidence="10">Type II secretion system protein M</fullName>
        <shortName evidence="10">T2SS protein M</shortName>
    </recommendedName>
    <alternativeName>
        <fullName evidence="10">General secretion pathway protein M</fullName>
    </alternativeName>
</protein>
<evidence type="ECO:0000256" key="7">
    <source>
        <dbReference type="ARBA" id="ARBA00022927"/>
    </source>
</evidence>
<dbReference type="Proteomes" id="UP000294599">
    <property type="component" value="Unassembled WGS sequence"/>
</dbReference>
<keyword evidence="3 10" id="KW-0813">Transport</keyword>
<reference evidence="12 13" key="1">
    <citation type="submission" date="2019-03" db="EMBL/GenBank/DDBJ databases">
        <title>Genomic Encyclopedia of Type Strains, Phase IV (KMG-IV): sequencing the most valuable type-strain genomes for metagenomic binning, comparative biology and taxonomic classification.</title>
        <authorList>
            <person name="Goeker M."/>
        </authorList>
    </citation>
    <scope>NUCLEOTIDE SEQUENCE [LARGE SCALE GENOMIC DNA]</scope>
    <source>
        <strain evidence="12 13">DSM 21944</strain>
    </source>
</reference>
<organism evidence="12 13">
    <name type="scientific">Pseudofulvimonas gallinarii</name>
    <dbReference type="NCBI Taxonomy" id="634155"/>
    <lineage>
        <taxon>Bacteria</taxon>
        <taxon>Pseudomonadati</taxon>
        <taxon>Pseudomonadota</taxon>
        <taxon>Gammaproteobacteria</taxon>
        <taxon>Lysobacterales</taxon>
        <taxon>Rhodanobacteraceae</taxon>
        <taxon>Pseudofulvimonas</taxon>
    </lineage>
</organism>
<dbReference type="RefSeq" id="WP_123521503.1">
    <property type="nucleotide sequence ID" value="NZ_JBHLWF010000081.1"/>
</dbReference>
<dbReference type="GO" id="GO:0015627">
    <property type="term" value="C:type II protein secretion system complex"/>
    <property type="evidence" value="ECO:0007669"/>
    <property type="project" value="InterPro"/>
</dbReference>
<keyword evidence="13" id="KW-1185">Reference proteome</keyword>
<dbReference type="GO" id="GO:0015628">
    <property type="term" value="P:protein secretion by the type II secretion system"/>
    <property type="evidence" value="ECO:0007669"/>
    <property type="project" value="InterPro"/>
</dbReference>
<evidence type="ECO:0000256" key="8">
    <source>
        <dbReference type="ARBA" id="ARBA00022989"/>
    </source>
</evidence>
<accession>A0A4V2UV60</accession>
<evidence type="ECO:0000313" key="13">
    <source>
        <dbReference type="Proteomes" id="UP000294599"/>
    </source>
</evidence>
<feature type="transmembrane region" description="Helical" evidence="11">
    <location>
        <begin position="18"/>
        <end position="36"/>
    </location>
</feature>
<dbReference type="EMBL" id="SMAF01000021">
    <property type="protein sequence ID" value="TCS94497.1"/>
    <property type="molecule type" value="Genomic_DNA"/>
</dbReference>
<dbReference type="InterPro" id="IPR023229">
    <property type="entry name" value="T2SS_M_periplasmic_sf"/>
</dbReference>
<dbReference type="OrthoDB" id="6006969at2"/>
<evidence type="ECO:0000313" key="12">
    <source>
        <dbReference type="EMBL" id="TCS94497.1"/>
    </source>
</evidence>
<evidence type="ECO:0000256" key="2">
    <source>
        <dbReference type="ARBA" id="ARBA00010637"/>
    </source>
</evidence>
<dbReference type="SUPFAM" id="SSF103054">
    <property type="entry name" value="General secretion pathway protein M, EpsM"/>
    <property type="match status" value="1"/>
</dbReference>
<evidence type="ECO:0000256" key="1">
    <source>
        <dbReference type="ARBA" id="ARBA00004377"/>
    </source>
</evidence>
<evidence type="ECO:0000256" key="11">
    <source>
        <dbReference type="SAM" id="Phobius"/>
    </source>
</evidence>
<evidence type="ECO:0000256" key="6">
    <source>
        <dbReference type="ARBA" id="ARBA00022692"/>
    </source>
</evidence>
<evidence type="ECO:0000256" key="9">
    <source>
        <dbReference type="ARBA" id="ARBA00023136"/>
    </source>
</evidence>
<keyword evidence="5 10" id="KW-0997">Cell inner membrane</keyword>
<gene>
    <name evidence="12" type="ORF">EDC25_12116</name>
</gene>
<dbReference type="AlphaFoldDB" id="A0A4V2UV60"/>
<keyword evidence="7 10" id="KW-0653">Protein transport</keyword>